<dbReference type="EMBL" id="SJSN01000038">
    <property type="protein sequence ID" value="TCC96777.1"/>
    <property type="molecule type" value="Genomic_DNA"/>
</dbReference>
<dbReference type="OrthoDB" id="948610at2"/>
<proteinExistence type="predicted"/>
<reference evidence="2 3" key="1">
    <citation type="submission" date="2019-02" db="EMBL/GenBank/DDBJ databases">
        <title>Pedobacter sp. RP-3-11 sp. nov., isolated from Arctic soil.</title>
        <authorList>
            <person name="Dahal R.H."/>
        </authorList>
    </citation>
    <scope>NUCLEOTIDE SEQUENCE [LARGE SCALE GENOMIC DNA]</scope>
    <source>
        <strain evidence="2 3">RP-3-11</strain>
    </source>
</reference>
<dbReference type="Gene3D" id="2.60.120.10">
    <property type="entry name" value="Jelly Rolls"/>
    <property type="match status" value="1"/>
</dbReference>
<accession>A0A4R0NAY2</accession>
<keyword evidence="3" id="KW-1185">Reference proteome</keyword>
<dbReference type="SUPFAM" id="SSF51206">
    <property type="entry name" value="cAMP-binding domain-like"/>
    <property type="match status" value="1"/>
</dbReference>
<evidence type="ECO:0000259" key="1">
    <source>
        <dbReference type="Pfam" id="PF00027"/>
    </source>
</evidence>
<name>A0A4R0NAY2_9SPHI</name>
<dbReference type="Proteomes" id="UP000291485">
    <property type="component" value="Unassembled WGS sequence"/>
</dbReference>
<dbReference type="InterPro" id="IPR018490">
    <property type="entry name" value="cNMP-bd_dom_sf"/>
</dbReference>
<dbReference type="Pfam" id="PF00027">
    <property type="entry name" value="cNMP_binding"/>
    <property type="match status" value="1"/>
</dbReference>
<sequence>MLKQPIPEADLLETLGLIVPLPAPFQQRVNEEVITEKFGRKHLLLRPGEIARRLYFIRSGFLRAFFIDENGKECTTWFMGNGDLMISELIGIGHLVQCYLKWCRGNKTRHLFRGQINWNHHIFLGQLANLSGNHTQ</sequence>
<gene>
    <name evidence="2" type="ORF">EZ449_22155</name>
</gene>
<dbReference type="CDD" id="cd00038">
    <property type="entry name" value="CAP_ED"/>
    <property type="match status" value="1"/>
</dbReference>
<feature type="domain" description="Cyclic nucleotide-binding" evidence="1">
    <location>
        <begin position="36"/>
        <end position="85"/>
    </location>
</feature>
<evidence type="ECO:0000313" key="3">
    <source>
        <dbReference type="Proteomes" id="UP000291485"/>
    </source>
</evidence>
<evidence type="ECO:0000313" key="2">
    <source>
        <dbReference type="EMBL" id="TCC96777.1"/>
    </source>
</evidence>
<protein>
    <submittedName>
        <fullName evidence="2">Cyclic nucleotide-binding domain-containing protein</fullName>
    </submittedName>
</protein>
<dbReference type="InterPro" id="IPR014710">
    <property type="entry name" value="RmlC-like_jellyroll"/>
</dbReference>
<dbReference type="RefSeq" id="WP_131563034.1">
    <property type="nucleotide sequence ID" value="NZ_SJSN01000038.1"/>
</dbReference>
<organism evidence="2 3">
    <name type="scientific">Pedobacter frigidisoli</name>
    <dbReference type="NCBI Taxonomy" id="2530455"/>
    <lineage>
        <taxon>Bacteria</taxon>
        <taxon>Pseudomonadati</taxon>
        <taxon>Bacteroidota</taxon>
        <taxon>Sphingobacteriia</taxon>
        <taxon>Sphingobacteriales</taxon>
        <taxon>Sphingobacteriaceae</taxon>
        <taxon>Pedobacter</taxon>
    </lineage>
</organism>
<dbReference type="AlphaFoldDB" id="A0A4R0NAY2"/>
<dbReference type="InterPro" id="IPR000595">
    <property type="entry name" value="cNMP-bd_dom"/>
</dbReference>
<comment type="caution">
    <text evidence="2">The sequence shown here is derived from an EMBL/GenBank/DDBJ whole genome shotgun (WGS) entry which is preliminary data.</text>
</comment>